<dbReference type="AlphaFoldDB" id="A0A0L0WDR6"/>
<dbReference type="EMBL" id="LGSS01000002">
    <property type="protein sequence ID" value="KNF09622.1"/>
    <property type="molecule type" value="Genomic_DNA"/>
</dbReference>
<dbReference type="PANTHER" id="PTHR11735">
    <property type="entry name" value="TRNA N6-ADENOSINE THREONYLCARBAMOYLTRANSFERASE"/>
    <property type="match status" value="1"/>
</dbReference>
<gene>
    <name evidence="2" type="primary">tsaB</name>
    <name evidence="2" type="ORF">CLPU_2c00730</name>
</gene>
<dbReference type="PATRIC" id="fig|1503.3.peg.1570"/>
<dbReference type="Gene3D" id="3.30.420.40">
    <property type="match status" value="2"/>
</dbReference>
<dbReference type="InterPro" id="IPR000905">
    <property type="entry name" value="Gcp-like_dom"/>
</dbReference>
<dbReference type="PANTHER" id="PTHR11735:SF11">
    <property type="entry name" value="TRNA THREONYLCARBAMOYLADENOSINE BIOSYNTHESIS PROTEIN TSAB"/>
    <property type="match status" value="1"/>
</dbReference>
<dbReference type="STRING" id="1503.CLPU_2c00730"/>
<accession>A0A0L0WDR6</accession>
<sequence length="239" mass="26589">MKVLAIDTSSTVATVAIMDDEKLIGEYTINDKMTHSQKLMPIIRDIMKASDLNIDEIDVFGVSKGPGSFTGLRIGIATIKSLAHSVEKDVVGISTLDALAFNIPFSNGIIVPIMDARRERVFTGIYKWESGGLHIIRENMVIEVDELMKILKERPENIIFNGDGTLVYKDKIIKELGDKSIFAPKHANMARASSIAELTMAQAKEGKTESYLTLVPNYLRESQAQRELDKKNCEVDKNE</sequence>
<dbReference type="RefSeq" id="WP_050354019.1">
    <property type="nucleotide sequence ID" value="NZ_LGSS01000002.1"/>
</dbReference>
<feature type="domain" description="Gcp-like" evidence="1">
    <location>
        <begin position="32"/>
        <end position="226"/>
    </location>
</feature>
<evidence type="ECO:0000313" key="2">
    <source>
        <dbReference type="EMBL" id="KNF09622.1"/>
    </source>
</evidence>
<dbReference type="CDD" id="cd24032">
    <property type="entry name" value="ASKHA_NBD_TsaB"/>
    <property type="match status" value="1"/>
</dbReference>
<dbReference type="NCBIfam" id="TIGR03725">
    <property type="entry name" value="T6A_YeaZ"/>
    <property type="match status" value="1"/>
</dbReference>
<dbReference type="InterPro" id="IPR043129">
    <property type="entry name" value="ATPase_NBD"/>
</dbReference>
<protein>
    <submittedName>
        <fullName evidence="2">tRNA threonylcarbamoyladenosine biosynthesis protein TsaB</fullName>
    </submittedName>
</protein>
<dbReference type="SUPFAM" id="SSF53067">
    <property type="entry name" value="Actin-like ATPase domain"/>
    <property type="match status" value="2"/>
</dbReference>
<dbReference type="OrthoDB" id="9784166at2"/>
<dbReference type="InterPro" id="IPR022496">
    <property type="entry name" value="T6A_TsaB"/>
</dbReference>
<dbReference type="GO" id="GO:0002949">
    <property type="term" value="P:tRNA threonylcarbamoyladenosine modification"/>
    <property type="evidence" value="ECO:0007669"/>
    <property type="project" value="InterPro"/>
</dbReference>
<name>A0A0L0WDR6_GOTPU</name>
<keyword evidence="3" id="KW-1185">Reference proteome</keyword>
<organism evidence="2 3">
    <name type="scientific">Gottschalkia purinilytica</name>
    <name type="common">Clostridium purinilyticum</name>
    <dbReference type="NCBI Taxonomy" id="1503"/>
    <lineage>
        <taxon>Bacteria</taxon>
        <taxon>Bacillati</taxon>
        <taxon>Bacillota</taxon>
        <taxon>Tissierellia</taxon>
        <taxon>Tissierellales</taxon>
        <taxon>Gottschalkiaceae</taxon>
        <taxon>Gottschalkia</taxon>
    </lineage>
</organism>
<evidence type="ECO:0000259" key="1">
    <source>
        <dbReference type="Pfam" id="PF00814"/>
    </source>
</evidence>
<dbReference type="Proteomes" id="UP000037267">
    <property type="component" value="Unassembled WGS sequence"/>
</dbReference>
<dbReference type="Pfam" id="PF00814">
    <property type="entry name" value="TsaD"/>
    <property type="match status" value="1"/>
</dbReference>
<dbReference type="GO" id="GO:0005829">
    <property type="term" value="C:cytosol"/>
    <property type="evidence" value="ECO:0007669"/>
    <property type="project" value="TreeGrafter"/>
</dbReference>
<proteinExistence type="predicted"/>
<comment type="caution">
    <text evidence="2">The sequence shown here is derived from an EMBL/GenBank/DDBJ whole genome shotgun (WGS) entry which is preliminary data.</text>
</comment>
<reference evidence="3" key="1">
    <citation type="submission" date="2015-07" db="EMBL/GenBank/DDBJ databases">
        <title>Draft genome sequence of the purine-degrading Gottschalkia purinilyticum DSM 1384 (formerly Clostridium purinilyticum).</title>
        <authorList>
            <person name="Poehlein A."/>
            <person name="Schiel-Bengelsdorf B."/>
            <person name="Bengelsdorf F.R."/>
            <person name="Daniel R."/>
            <person name="Duerre P."/>
        </authorList>
    </citation>
    <scope>NUCLEOTIDE SEQUENCE [LARGE SCALE GENOMIC DNA]</scope>
    <source>
        <strain evidence="3">DSM 1384</strain>
    </source>
</reference>
<evidence type="ECO:0000313" key="3">
    <source>
        <dbReference type="Proteomes" id="UP000037267"/>
    </source>
</evidence>